<proteinExistence type="inferred from homology"/>
<evidence type="ECO:0000256" key="4">
    <source>
        <dbReference type="PIRNR" id="PIRNR001338"/>
    </source>
</evidence>
<dbReference type="NCBIfam" id="TIGR01162">
    <property type="entry name" value="purE"/>
    <property type="match status" value="1"/>
</dbReference>
<protein>
    <recommendedName>
        <fullName evidence="3 4">N5-carboxyaminoimidazole ribonucleotide mutase</fullName>
        <shortName evidence="3 4">N5-CAIR mutase</shortName>
        <ecNumber evidence="3 4">5.4.99.18</ecNumber>
    </recommendedName>
    <alternativeName>
        <fullName evidence="3">5-(carboxyamino)imidazole ribonucleotide mutase</fullName>
    </alternativeName>
</protein>
<organism evidence="7 8">
    <name type="scientific">Leptospira ryugenii</name>
    <dbReference type="NCBI Taxonomy" id="1917863"/>
    <lineage>
        <taxon>Bacteria</taxon>
        <taxon>Pseudomonadati</taxon>
        <taxon>Spirochaetota</taxon>
        <taxon>Spirochaetia</taxon>
        <taxon>Leptospirales</taxon>
        <taxon>Leptospiraceae</taxon>
        <taxon>Leptospira</taxon>
    </lineage>
</organism>
<evidence type="ECO:0000259" key="6">
    <source>
        <dbReference type="SMART" id="SM01001"/>
    </source>
</evidence>
<evidence type="ECO:0000256" key="2">
    <source>
        <dbReference type="ARBA" id="ARBA00023235"/>
    </source>
</evidence>
<dbReference type="InterPro" id="IPR024694">
    <property type="entry name" value="PurE_prokaryotes"/>
</dbReference>
<dbReference type="InterPro" id="IPR033747">
    <property type="entry name" value="PurE_ClassI"/>
</dbReference>
<dbReference type="Gene3D" id="3.40.50.1970">
    <property type="match status" value="1"/>
</dbReference>
<dbReference type="Proteomes" id="UP000245133">
    <property type="component" value="Unassembled WGS sequence"/>
</dbReference>
<sequence length="165" mass="17526">MTERNGKVAIIMGSHSDWETMKEACLILDHFAVAYHKEIISAHRSPELMFQFAKDAEKEGYSLIIAGAGGAAHLPGMTASLTTLPVLGVPIQSKALSGLDSLLSIVQMPKGVPVGTLAIGTSGAANAGLLAVRILSLQNPDLTHKLKQYAIQQREEALAKNSLLQ</sequence>
<keyword evidence="1 3" id="KW-0658">Purine biosynthesis</keyword>
<comment type="catalytic activity">
    <reaction evidence="3 4">
        <text>5-carboxyamino-1-(5-phospho-D-ribosyl)imidazole + H(+) = 5-amino-1-(5-phospho-D-ribosyl)imidazole-4-carboxylate</text>
        <dbReference type="Rhea" id="RHEA:13193"/>
        <dbReference type="ChEBI" id="CHEBI:15378"/>
        <dbReference type="ChEBI" id="CHEBI:58730"/>
        <dbReference type="ChEBI" id="CHEBI:77657"/>
        <dbReference type="EC" id="5.4.99.18"/>
    </reaction>
</comment>
<comment type="caution">
    <text evidence="7">The sequence shown here is derived from an EMBL/GenBank/DDBJ whole genome shotgun (WGS) entry which is preliminary data.</text>
</comment>
<evidence type="ECO:0000313" key="7">
    <source>
        <dbReference type="EMBL" id="GBF49143.1"/>
    </source>
</evidence>
<comment type="similarity">
    <text evidence="3">Belongs to the AIR carboxylase family. Class I subfamily.</text>
</comment>
<reference evidence="7 8" key="1">
    <citation type="submission" date="2018-02" db="EMBL/GenBank/DDBJ databases">
        <title>Novel Leptospira species isolated from soil and water in Japan.</title>
        <authorList>
            <person name="Nakao R."/>
            <person name="Masuzawa T."/>
        </authorList>
    </citation>
    <scope>NUCLEOTIDE SEQUENCE [LARGE SCALE GENOMIC DNA]</scope>
    <source>
        <strain evidence="7 8">YH101</strain>
    </source>
</reference>
<dbReference type="HAMAP" id="MF_01929">
    <property type="entry name" value="PurE_classI"/>
    <property type="match status" value="1"/>
</dbReference>
<dbReference type="RefSeq" id="WP_108973652.1">
    <property type="nucleotide sequence ID" value="NZ_BFBB01000002.1"/>
</dbReference>
<feature type="domain" description="PurE" evidence="6">
    <location>
        <begin position="6"/>
        <end position="157"/>
    </location>
</feature>
<evidence type="ECO:0000313" key="8">
    <source>
        <dbReference type="Proteomes" id="UP000245133"/>
    </source>
</evidence>
<dbReference type="PIRSF" id="PIRSF001338">
    <property type="entry name" value="AIR_carboxylase"/>
    <property type="match status" value="1"/>
</dbReference>
<dbReference type="EMBL" id="BFBB01000002">
    <property type="protein sequence ID" value="GBF49143.1"/>
    <property type="molecule type" value="Genomic_DNA"/>
</dbReference>
<dbReference type="GO" id="GO:0034023">
    <property type="term" value="F:5-(carboxyamino)imidazole ribonucleotide mutase activity"/>
    <property type="evidence" value="ECO:0007669"/>
    <property type="project" value="UniProtKB-UniRule"/>
</dbReference>
<dbReference type="PANTHER" id="PTHR23046:SF2">
    <property type="entry name" value="PHOSPHORIBOSYLAMINOIMIDAZOLE CARBOXYLASE"/>
    <property type="match status" value="1"/>
</dbReference>
<dbReference type="SUPFAM" id="SSF52255">
    <property type="entry name" value="N5-CAIR mutase (phosphoribosylaminoimidazole carboxylase, PurE)"/>
    <property type="match status" value="1"/>
</dbReference>
<keyword evidence="2 3" id="KW-0413">Isomerase</keyword>
<feature type="binding site" evidence="3 5">
    <location>
        <position position="44"/>
    </location>
    <ligand>
        <name>substrate</name>
    </ligand>
</feature>
<gene>
    <name evidence="3" type="primary">purE</name>
    <name evidence="7" type="ORF">LPTSP4_06530</name>
</gene>
<feature type="binding site" evidence="3 5">
    <location>
        <position position="17"/>
    </location>
    <ligand>
        <name>substrate</name>
    </ligand>
</feature>
<evidence type="ECO:0000256" key="3">
    <source>
        <dbReference type="HAMAP-Rule" id="MF_01929"/>
    </source>
</evidence>
<dbReference type="Pfam" id="PF00731">
    <property type="entry name" value="AIRC"/>
    <property type="match status" value="1"/>
</dbReference>
<comment type="pathway">
    <text evidence="3 4">Purine metabolism; IMP biosynthesis via de novo pathway; 5-amino-1-(5-phospho-D-ribosyl)imidazole-4-carboxylate from 5-amino-1-(5-phospho-D-ribosyl)imidazole (N5-CAIR route): step 2/2.</text>
</comment>
<dbReference type="UniPathway" id="UPA00074">
    <property type="reaction ID" value="UER00943"/>
</dbReference>
<accession>A0A2P2DWZ0</accession>
<name>A0A2P2DWZ0_9LEPT</name>
<keyword evidence="8" id="KW-1185">Reference proteome</keyword>
<dbReference type="EC" id="5.4.99.18" evidence="3 4"/>
<evidence type="ECO:0000256" key="1">
    <source>
        <dbReference type="ARBA" id="ARBA00022755"/>
    </source>
</evidence>
<comment type="function">
    <text evidence="3 4">Catalyzes the conversion of N5-carboxyaminoimidazole ribonucleotide (N5-CAIR) to 4-carboxy-5-aminoimidazole ribonucleotide (CAIR).</text>
</comment>
<dbReference type="AlphaFoldDB" id="A0A2P2DWZ0"/>
<dbReference type="OrthoDB" id="9791908at2"/>
<dbReference type="GO" id="GO:0006189">
    <property type="term" value="P:'de novo' IMP biosynthetic process"/>
    <property type="evidence" value="ECO:0007669"/>
    <property type="project" value="UniProtKB-UniRule"/>
</dbReference>
<feature type="binding site" evidence="3 5">
    <location>
        <position position="14"/>
    </location>
    <ligand>
        <name>substrate</name>
    </ligand>
</feature>
<dbReference type="SMART" id="SM01001">
    <property type="entry name" value="AIRC"/>
    <property type="match status" value="1"/>
</dbReference>
<evidence type="ECO:0000256" key="5">
    <source>
        <dbReference type="PIRSR" id="PIRSR001338-1"/>
    </source>
</evidence>
<dbReference type="InterPro" id="IPR000031">
    <property type="entry name" value="PurE_dom"/>
</dbReference>
<dbReference type="PANTHER" id="PTHR23046">
    <property type="entry name" value="PHOSPHORIBOSYLAMINOIMIDAZOLE CARBOXYLASE CATALYTIC SUBUNIT"/>
    <property type="match status" value="1"/>
</dbReference>